<dbReference type="SUPFAM" id="SSF51735">
    <property type="entry name" value="NAD(P)-binding Rossmann-fold domains"/>
    <property type="match status" value="1"/>
</dbReference>
<evidence type="ECO:0000313" key="4">
    <source>
        <dbReference type="Proteomes" id="UP000269669"/>
    </source>
</evidence>
<dbReference type="OrthoDB" id="9785372at2"/>
<dbReference type="PANTHER" id="PTHR14097">
    <property type="entry name" value="OXIDOREDUCTASE HTATIP2"/>
    <property type="match status" value="1"/>
</dbReference>
<keyword evidence="4" id="KW-1185">Reference proteome</keyword>
<dbReference type="EMBL" id="RSDW01000001">
    <property type="protein sequence ID" value="RSL16456.1"/>
    <property type="molecule type" value="Genomic_DNA"/>
</dbReference>
<feature type="domain" description="NAD-dependent epimerase/dehydratase" evidence="2">
    <location>
        <begin position="3"/>
        <end position="113"/>
    </location>
</feature>
<name>A0A428MHU3_9BACT</name>
<gene>
    <name evidence="3" type="ORF">EDE15_1972</name>
</gene>
<proteinExistence type="predicted"/>
<comment type="subcellular location">
    <subcellularLocation>
        <location evidence="1">Membrane</location>
    </subcellularLocation>
</comment>
<reference evidence="3 4" key="1">
    <citation type="submission" date="2018-12" db="EMBL/GenBank/DDBJ databases">
        <title>Sequencing of bacterial isolates from soil warming experiment in Harvard Forest, Massachusetts, USA.</title>
        <authorList>
            <person name="Deangelis K."/>
        </authorList>
    </citation>
    <scope>NUCLEOTIDE SEQUENCE [LARGE SCALE GENOMIC DNA]</scope>
    <source>
        <strain evidence="3 4">EB153</strain>
    </source>
</reference>
<dbReference type="Pfam" id="PF01370">
    <property type="entry name" value="Epimerase"/>
    <property type="match status" value="1"/>
</dbReference>
<organism evidence="3 4">
    <name type="scientific">Edaphobacter aggregans</name>
    <dbReference type="NCBI Taxonomy" id="570835"/>
    <lineage>
        <taxon>Bacteria</taxon>
        <taxon>Pseudomonadati</taxon>
        <taxon>Acidobacteriota</taxon>
        <taxon>Terriglobia</taxon>
        <taxon>Terriglobales</taxon>
        <taxon>Acidobacteriaceae</taxon>
        <taxon>Edaphobacter</taxon>
    </lineage>
</organism>
<dbReference type="RefSeq" id="WP_125485054.1">
    <property type="nucleotide sequence ID" value="NZ_RSDW01000001.1"/>
</dbReference>
<dbReference type="AlphaFoldDB" id="A0A428MHU3"/>
<dbReference type="InterPro" id="IPR001509">
    <property type="entry name" value="Epimerase_deHydtase"/>
</dbReference>
<protein>
    <recommendedName>
        <fullName evidence="2">NAD-dependent epimerase/dehydratase domain-containing protein</fullName>
    </recommendedName>
</protein>
<accession>A0A428MHU3</accession>
<dbReference type="GO" id="GO:0016020">
    <property type="term" value="C:membrane"/>
    <property type="evidence" value="ECO:0007669"/>
    <property type="project" value="UniProtKB-SubCell"/>
</dbReference>
<comment type="caution">
    <text evidence="3">The sequence shown here is derived from an EMBL/GenBank/DDBJ whole genome shotgun (WGS) entry which is preliminary data.</text>
</comment>
<dbReference type="PANTHER" id="PTHR14097:SF8">
    <property type="entry name" value="NAD(P)-BINDING DOMAIN-CONTAINING PROTEIN"/>
    <property type="match status" value="1"/>
</dbReference>
<evidence type="ECO:0000256" key="1">
    <source>
        <dbReference type="ARBA" id="ARBA00004370"/>
    </source>
</evidence>
<evidence type="ECO:0000259" key="2">
    <source>
        <dbReference type="Pfam" id="PF01370"/>
    </source>
</evidence>
<sequence>MNVILFGATGMVGQGVLRECLLDHDIQQVLAVGRSATGQHHPKLRELTAPDLIDLTAIESKLTGYDTCFFCTGVSSAGMTEEKYTHLTYDLTLSVAQTLARLNPTMTFLYISGAGTDSTEKGRSMWARVKGRTENALLRLPFKAAYMFRPGFIQPLHGIRSKTRLYQFLYDVLAPIQPLLKGRLPKYITTTEQLGHAMIAVAKNGYPKPILESLDINAV</sequence>
<dbReference type="Proteomes" id="UP000269669">
    <property type="component" value="Unassembled WGS sequence"/>
</dbReference>
<dbReference type="InterPro" id="IPR036291">
    <property type="entry name" value="NAD(P)-bd_dom_sf"/>
</dbReference>
<evidence type="ECO:0000313" key="3">
    <source>
        <dbReference type="EMBL" id="RSL16456.1"/>
    </source>
</evidence>
<dbReference type="Gene3D" id="3.40.50.720">
    <property type="entry name" value="NAD(P)-binding Rossmann-like Domain"/>
    <property type="match status" value="1"/>
</dbReference>